<evidence type="ECO:0000313" key="2">
    <source>
        <dbReference type="EMBL" id="GAA3359679.1"/>
    </source>
</evidence>
<dbReference type="SUPFAM" id="SSF51658">
    <property type="entry name" value="Xylose isomerase-like"/>
    <property type="match status" value="1"/>
</dbReference>
<dbReference type="InterPro" id="IPR013022">
    <property type="entry name" value="Xyl_isomerase-like_TIM-brl"/>
</dbReference>
<sequence length="361" mass="39303">MLSYCTNVHPAEDLDGVRAQLAEHAEPVREALGADVLGVGLWLAADLAERLAADPAALGALRSELDGRGLAVRTLNAFPHRGFHQPVVKHRVYEPSWTTPERLRYTLHCADVLAALLPEGGRGSISTLPLGWRTPWTGHDEDAARRNLNRAARGLSRLAERTGRRIRLAVEPEPGCRLDTVADALAWLPGCDTDHIGLCLDTCHLAVSFADPAETVRAIAAGGVDVVKVQASAALHVEDPAAARAELARYAEPRYLHQVRERGPDGIRRCDDLPRAFDELPGDGPWRVHFHVPVHWRSDGPVRPTTGVLRDVLTALPGPLPDVEVETYTWTVLPEPPTDLAAGIAAELAFTQRLIDDREVS</sequence>
<gene>
    <name evidence="2" type="primary">eboE</name>
    <name evidence="2" type="ORF">GCM10020366_36660</name>
</gene>
<dbReference type="PANTHER" id="PTHR12110:SF41">
    <property type="entry name" value="INOSOSE DEHYDRATASE"/>
    <property type="match status" value="1"/>
</dbReference>
<comment type="caution">
    <text evidence="2">The sequence shown here is derived from an EMBL/GenBank/DDBJ whole genome shotgun (WGS) entry which is preliminary data.</text>
</comment>
<organism evidence="2 3">
    <name type="scientific">Saccharopolyspora gregorii</name>
    <dbReference type="NCBI Taxonomy" id="33914"/>
    <lineage>
        <taxon>Bacteria</taxon>
        <taxon>Bacillati</taxon>
        <taxon>Actinomycetota</taxon>
        <taxon>Actinomycetes</taxon>
        <taxon>Pseudonocardiales</taxon>
        <taxon>Pseudonocardiaceae</taxon>
        <taxon>Saccharopolyspora</taxon>
    </lineage>
</organism>
<feature type="domain" description="Xylose isomerase-like TIM barrel" evidence="1">
    <location>
        <begin position="33"/>
        <end position="220"/>
    </location>
</feature>
<dbReference type="Proteomes" id="UP001500483">
    <property type="component" value="Unassembled WGS sequence"/>
</dbReference>
<dbReference type="InterPro" id="IPR036237">
    <property type="entry name" value="Xyl_isomerase-like_sf"/>
</dbReference>
<dbReference type="Pfam" id="PF01261">
    <property type="entry name" value="AP_endonuc_2"/>
    <property type="match status" value="1"/>
</dbReference>
<dbReference type="NCBIfam" id="NF035939">
    <property type="entry name" value="TIM_EboE"/>
    <property type="match status" value="1"/>
</dbReference>
<dbReference type="InterPro" id="IPR050312">
    <property type="entry name" value="IolE/XylAMocC-like"/>
</dbReference>
<dbReference type="PANTHER" id="PTHR12110">
    <property type="entry name" value="HYDROXYPYRUVATE ISOMERASE"/>
    <property type="match status" value="1"/>
</dbReference>
<protein>
    <submittedName>
        <fullName evidence="2">Metabolite traffic protein EboE</fullName>
    </submittedName>
</protein>
<keyword evidence="3" id="KW-1185">Reference proteome</keyword>
<evidence type="ECO:0000259" key="1">
    <source>
        <dbReference type="Pfam" id="PF01261"/>
    </source>
</evidence>
<evidence type="ECO:0000313" key="3">
    <source>
        <dbReference type="Proteomes" id="UP001500483"/>
    </source>
</evidence>
<name>A0ABP6RUF9_9PSEU</name>
<proteinExistence type="predicted"/>
<accession>A0ABP6RUF9</accession>
<dbReference type="InterPro" id="IPR018246">
    <property type="entry name" value="AP_endonuc_F2_Zn_BS"/>
</dbReference>
<dbReference type="Gene3D" id="3.20.20.150">
    <property type="entry name" value="Divalent-metal-dependent TIM barrel enzymes"/>
    <property type="match status" value="1"/>
</dbReference>
<dbReference type="EMBL" id="BAAAYK010000038">
    <property type="protein sequence ID" value="GAA3359679.1"/>
    <property type="molecule type" value="Genomic_DNA"/>
</dbReference>
<dbReference type="PROSITE" id="PS00730">
    <property type="entry name" value="AP_NUCLEASE_F2_2"/>
    <property type="match status" value="1"/>
</dbReference>
<reference evidence="3" key="1">
    <citation type="journal article" date="2019" name="Int. J. Syst. Evol. Microbiol.">
        <title>The Global Catalogue of Microorganisms (GCM) 10K type strain sequencing project: providing services to taxonomists for standard genome sequencing and annotation.</title>
        <authorList>
            <consortium name="The Broad Institute Genomics Platform"/>
            <consortium name="The Broad Institute Genome Sequencing Center for Infectious Disease"/>
            <person name="Wu L."/>
            <person name="Ma J."/>
        </authorList>
    </citation>
    <scope>NUCLEOTIDE SEQUENCE [LARGE SCALE GENOMIC DNA]</scope>
    <source>
        <strain evidence="3">JCM 9687</strain>
    </source>
</reference>
<dbReference type="RefSeq" id="WP_344928145.1">
    <property type="nucleotide sequence ID" value="NZ_BAAAYK010000038.1"/>
</dbReference>